<dbReference type="Gene3D" id="1.10.3720.10">
    <property type="entry name" value="MetI-like"/>
    <property type="match status" value="1"/>
</dbReference>
<feature type="transmembrane region" description="Helical" evidence="7">
    <location>
        <begin position="227"/>
        <end position="248"/>
    </location>
</feature>
<sequence length="321" mass="35984">MVAATDVSLPNEARPENTKTLRTRMWEYRWCYVFMIPTAVLAAMFTFYPMINSWVIAFQEWNGISADKQWVGFANFAEIWQDPYFWSAFRRTGVFVLMTVPISLVIALLIAIALNDTSYRLRPLFRTVFFLPVVTTTAIVGVVATMVLNPFDGPLNSALLTLGLIDRPIDFLGDPNTALWSVAGVFIWKWMGISMIYWLVALQTVPRELLEAASVDGARGWQRHRHITVPMVLPFGVIITLIAVVGAFQTFPLVQAMTRGGPSYSTELMELFIYRLAFASAEEPRLGYASAAAVIFGLAILILTLAQAWGVQRIRKMRSGA</sequence>
<dbReference type="EMBL" id="JBHUEE010000001">
    <property type="protein sequence ID" value="MFD1716713.1"/>
    <property type="molecule type" value="Genomic_DNA"/>
</dbReference>
<dbReference type="PANTHER" id="PTHR30193">
    <property type="entry name" value="ABC TRANSPORTER PERMEASE PROTEIN"/>
    <property type="match status" value="1"/>
</dbReference>
<keyword evidence="6 7" id="KW-0472">Membrane</keyword>
<evidence type="ECO:0000256" key="5">
    <source>
        <dbReference type="ARBA" id="ARBA00022989"/>
    </source>
</evidence>
<feature type="transmembrane region" description="Helical" evidence="7">
    <location>
        <begin position="127"/>
        <end position="148"/>
    </location>
</feature>
<proteinExistence type="inferred from homology"/>
<dbReference type="PANTHER" id="PTHR30193:SF37">
    <property type="entry name" value="INNER MEMBRANE ABC TRANSPORTER PERMEASE PROTEIN YCJO"/>
    <property type="match status" value="1"/>
</dbReference>
<evidence type="ECO:0000256" key="7">
    <source>
        <dbReference type="RuleBase" id="RU363032"/>
    </source>
</evidence>
<feature type="transmembrane region" description="Helical" evidence="7">
    <location>
        <begin position="178"/>
        <end position="200"/>
    </location>
</feature>
<gene>
    <name evidence="9" type="ORF">ACFSE6_02615</name>
</gene>
<comment type="subcellular location">
    <subcellularLocation>
        <location evidence="1 7">Cell membrane</location>
        <topology evidence="1 7">Multi-pass membrane protein</topology>
    </subcellularLocation>
</comment>
<evidence type="ECO:0000313" key="9">
    <source>
        <dbReference type="EMBL" id="MFD1716713.1"/>
    </source>
</evidence>
<evidence type="ECO:0000256" key="4">
    <source>
        <dbReference type="ARBA" id="ARBA00022692"/>
    </source>
</evidence>
<dbReference type="InterPro" id="IPR000515">
    <property type="entry name" value="MetI-like"/>
</dbReference>
<dbReference type="InterPro" id="IPR035906">
    <property type="entry name" value="MetI-like_sf"/>
</dbReference>
<organism evidence="9 10">
    <name type="scientific">Georgenia deserti</name>
    <dbReference type="NCBI Taxonomy" id="2093781"/>
    <lineage>
        <taxon>Bacteria</taxon>
        <taxon>Bacillati</taxon>
        <taxon>Actinomycetota</taxon>
        <taxon>Actinomycetes</taxon>
        <taxon>Micrococcales</taxon>
        <taxon>Bogoriellaceae</taxon>
        <taxon>Georgenia</taxon>
    </lineage>
</organism>
<evidence type="ECO:0000256" key="1">
    <source>
        <dbReference type="ARBA" id="ARBA00004651"/>
    </source>
</evidence>
<evidence type="ECO:0000313" key="10">
    <source>
        <dbReference type="Proteomes" id="UP001597277"/>
    </source>
</evidence>
<keyword evidence="10" id="KW-1185">Reference proteome</keyword>
<comment type="similarity">
    <text evidence="7">Belongs to the binding-protein-dependent transport system permease family.</text>
</comment>
<feature type="domain" description="ABC transmembrane type-1" evidence="8">
    <location>
        <begin position="89"/>
        <end position="307"/>
    </location>
</feature>
<name>A0ABW4L1L0_9MICO</name>
<dbReference type="Pfam" id="PF00528">
    <property type="entry name" value="BPD_transp_1"/>
    <property type="match status" value="1"/>
</dbReference>
<evidence type="ECO:0000256" key="3">
    <source>
        <dbReference type="ARBA" id="ARBA00022475"/>
    </source>
</evidence>
<dbReference type="PROSITE" id="PS50928">
    <property type="entry name" value="ABC_TM1"/>
    <property type="match status" value="1"/>
</dbReference>
<dbReference type="CDD" id="cd06261">
    <property type="entry name" value="TM_PBP2"/>
    <property type="match status" value="1"/>
</dbReference>
<keyword evidence="3" id="KW-1003">Cell membrane</keyword>
<keyword evidence="2 7" id="KW-0813">Transport</keyword>
<protein>
    <submittedName>
        <fullName evidence="9">Carbohydrate ABC transporter permease</fullName>
    </submittedName>
</protein>
<feature type="transmembrane region" description="Helical" evidence="7">
    <location>
        <begin position="286"/>
        <end position="309"/>
    </location>
</feature>
<comment type="caution">
    <text evidence="9">The sequence shown here is derived from an EMBL/GenBank/DDBJ whole genome shotgun (WGS) entry which is preliminary data.</text>
</comment>
<dbReference type="RefSeq" id="WP_388002139.1">
    <property type="nucleotide sequence ID" value="NZ_JBHUEE010000001.1"/>
</dbReference>
<feature type="transmembrane region" description="Helical" evidence="7">
    <location>
        <begin position="30"/>
        <end position="51"/>
    </location>
</feature>
<keyword evidence="5 7" id="KW-1133">Transmembrane helix</keyword>
<reference evidence="10" key="1">
    <citation type="journal article" date="2019" name="Int. J. Syst. Evol. Microbiol.">
        <title>The Global Catalogue of Microorganisms (GCM) 10K type strain sequencing project: providing services to taxonomists for standard genome sequencing and annotation.</title>
        <authorList>
            <consortium name="The Broad Institute Genomics Platform"/>
            <consortium name="The Broad Institute Genome Sequencing Center for Infectious Disease"/>
            <person name="Wu L."/>
            <person name="Ma J."/>
        </authorList>
    </citation>
    <scope>NUCLEOTIDE SEQUENCE [LARGE SCALE GENOMIC DNA]</scope>
    <source>
        <strain evidence="10">JCM 17130</strain>
    </source>
</reference>
<accession>A0ABW4L1L0</accession>
<dbReference type="InterPro" id="IPR051393">
    <property type="entry name" value="ABC_transporter_permease"/>
</dbReference>
<evidence type="ECO:0000256" key="2">
    <source>
        <dbReference type="ARBA" id="ARBA00022448"/>
    </source>
</evidence>
<evidence type="ECO:0000256" key="6">
    <source>
        <dbReference type="ARBA" id="ARBA00023136"/>
    </source>
</evidence>
<dbReference type="SUPFAM" id="SSF161098">
    <property type="entry name" value="MetI-like"/>
    <property type="match status" value="1"/>
</dbReference>
<feature type="transmembrane region" description="Helical" evidence="7">
    <location>
        <begin position="94"/>
        <end position="115"/>
    </location>
</feature>
<dbReference type="Proteomes" id="UP001597277">
    <property type="component" value="Unassembled WGS sequence"/>
</dbReference>
<keyword evidence="4 7" id="KW-0812">Transmembrane</keyword>
<evidence type="ECO:0000259" key="8">
    <source>
        <dbReference type="PROSITE" id="PS50928"/>
    </source>
</evidence>